<dbReference type="InterPro" id="IPR006691">
    <property type="entry name" value="GyrA/parC_rep"/>
</dbReference>
<dbReference type="NCBIfam" id="NF004043">
    <property type="entry name" value="PRK05560.1"/>
    <property type="match status" value="1"/>
</dbReference>
<comment type="function">
    <text evidence="8">A type II topoisomerase that negatively supercoils closed circular double-stranded (ds) DNA in an ATP-dependent manner to modulate DNA topology and maintain chromosomes in an underwound state. Negative supercoiling favors strand separation, and DNA replication, transcription, recombination and repair, all of which involve strand separation. Also able to catalyze the interconversion of other topological isomers of dsDNA rings, including catenanes and knotted rings. Type II topoisomerases break and join 2 DNA strands simultaneously in an ATP-dependent manner.</text>
</comment>
<dbReference type="Gene3D" id="3.90.199.10">
    <property type="entry name" value="Topoisomerase II, domain 5"/>
    <property type="match status" value="1"/>
</dbReference>
<dbReference type="InterPro" id="IPR002205">
    <property type="entry name" value="Topo_IIA_dom_A"/>
</dbReference>
<keyword evidence="8" id="KW-0963">Cytoplasm</keyword>
<dbReference type="Proteomes" id="UP001161390">
    <property type="component" value="Unassembled WGS sequence"/>
</dbReference>
<evidence type="ECO:0000313" key="12">
    <source>
        <dbReference type="EMBL" id="GLQ19291.1"/>
    </source>
</evidence>
<evidence type="ECO:0000256" key="2">
    <source>
        <dbReference type="ARBA" id="ARBA00008263"/>
    </source>
</evidence>
<dbReference type="Gene3D" id="1.10.268.10">
    <property type="entry name" value="Topoisomerase, domain 3"/>
    <property type="match status" value="1"/>
</dbReference>
<evidence type="ECO:0000259" key="11">
    <source>
        <dbReference type="PROSITE" id="PS52040"/>
    </source>
</evidence>
<dbReference type="InterPro" id="IPR005743">
    <property type="entry name" value="GyrA"/>
</dbReference>
<reference evidence="12" key="1">
    <citation type="journal article" date="2014" name="Int. J. Syst. Evol. Microbiol.">
        <title>Complete genome of a new Firmicutes species belonging to the dominant human colonic microbiota ('Ruminococcus bicirculans') reveals two chromosomes and a selective capacity to utilize plant glucans.</title>
        <authorList>
            <consortium name="NISC Comparative Sequencing Program"/>
            <person name="Wegmann U."/>
            <person name="Louis P."/>
            <person name="Goesmann A."/>
            <person name="Henrissat B."/>
            <person name="Duncan S.H."/>
            <person name="Flint H.J."/>
        </authorList>
    </citation>
    <scope>NUCLEOTIDE SEQUENCE</scope>
    <source>
        <strain evidence="12">NBRC 108216</strain>
    </source>
</reference>
<dbReference type="EC" id="5.6.2.2" evidence="8"/>
<feature type="short sequence motif" description="GyrA-box" evidence="8">
    <location>
        <begin position="562"/>
        <end position="568"/>
    </location>
</feature>
<evidence type="ECO:0000256" key="9">
    <source>
        <dbReference type="PROSITE-ProRule" id="PRU01384"/>
    </source>
</evidence>
<dbReference type="InterPro" id="IPR013757">
    <property type="entry name" value="Topo_IIA_A_a_sf"/>
</dbReference>
<comment type="miscellaneous">
    <text evidence="8">Few gyrases are as efficient as E.coli at forming negative supercoils. Not all organisms have 2 type II topoisomerases; in organisms with a single type II topoisomerase this enzyme also has to decatenate newly replicated chromosomes.</text>
</comment>
<feature type="compositionally biased region" description="Basic and acidic residues" evidence="10">
    <location>
        <begin position="925"/>
        <end position="936"/>
    </location>
</feature>
<name>A0ABQ5UVU8_9PROT</name>
<keyword evidence="5 8" id="KW-0799">Topoisomerase</keyword>
<evidence type="ECO:0000256" key="6">
    <source>
        <dbReference type="ARBA" id="ARBA00023125"/>
    </source>
</evidence>
<dbReference type="InterPro" id="IPR013758">
    <property type="entry name" value="Topo_IIA_A/C_ab"/>
</dbReference>
<accession>A0ABQ5UVU8</accession>
<feature type="active site" description="O-(5'-phospho-DNA)-tyrosine intermediate" evidence="8 9">
    <location>
        <position position="133"/>
    </location>
</feature>
<dbReference type="Gene3D" id="2.120.10.90">
    <property type="entry name" value="DNA gyrase/topoisomerase IV, subunit A, C-terminal"/>
    <property type="match status" value="1"/>
</dbReference>
<dbReference type="EMBL" id="BSNJ01000001">
    <property type="protein sequence ID" value="GLQ19291.1"/>
    <property type="molecule type" value="Genomic_DNA"/>
</dbReference>
<dbReference type="RefSeq" id="WP_284369045.1">
    <property type="nucleotide sequence ID" value="NZ_BSNJ01000001.1"/>
</dbReference>
<dbReference type="InterPro" id="IPR013760">
    <property type="entry name" value="Topo_IIA-like_dom_sf"/>
</dbReference>
<organism evidence="12 13">
    <name type="scientific">Algimonas porphyrae</name>
    <dbReference type="NCBI Taxonomy" id="1128113"/>
    <lineage>
        <taxon>Bacteria</taxon>
        <taxon>Pseudomonadati</taxon>
        <taxon>Pseudomonadota</taxon>
        <taxon>Alphaproteobacteria</taxon>
        <taxon>Maricaulales</taxon>
        <taxon>Robiginitomaculaceae</taxon>
        <taxon>Algimonas</taxon>
    </lineage>
</organism>
<comment type="subunit">
    <text evidence="8">Heterotetramer, composed of two GyrA and two GyrB chains. In the heterotetramer, GyrA contains the active site tyrosine that forms a transient covalent intermediate with DNA, while GyrB binds cofactors and catalyzes ATP hydrolysis.</text>
</comment>
<comment type="caution">
    <text evidence="12">The sequence shown here is derived from an EMBL/GenBank/DDBJ whole genome shotgun (WGS) entry which is preliminary data.</text>
</comment>
<keyword evidence="4 8" id="KW-0067">ATP-binding</keyword>
<protein>
    <recommendedName>
        <fullName evidence="8">DNA gyrase subunit A</fullName>
        <ecNumber evidence="8">5.6.2.2</ecNumber>
    </recommendedName>
</protein>
<evidence type="ECO:0000313" key="13">
    <source>
        <dbReference type="Proteomes" id="UP001161390"/>
    </source>
</evidence>
<gene>
    <name evidence="8 12" type="primary">gyrA</name>
    <name evidence="12" type="ORF">GCM10007854_02460</name>
</gene>
<dbReference type="NCBIfam" id="TIGR01063">
    <property type="entry name" value="gyrA"/>
    <property type="match status" value="1"/>
</dbReference>
<evidence type="ECO:0000256" key="8">
    <source>
        <dbReference type="HAMAP-Rule" id="MF_01897"/>
    </source>
</evidence>
<keyword evidence="3 8" id="KW-0547">Nucleotide-binding</keyword>
<feature type="region of interest" description="Disordered" evidence="10">
    <location>
        <begin position="1"/>
        <end position="23"/>
    </location>
</feature>
<dbReference type="Gene3D" id="3.30.1360.40">
    <property type="match status" value="1"/>
</dbReference>
<evidence type="ECO:0000256" key="5">
    <source>
        <dbReference type="ARBA" id="ARBA00023029"/>
    </source>
</evidence>
<dbReference type="Pfam" id="PF03989">
    <property type="entry name" value="DNA_gyraseA_C"/>
    <property type="match status" value="6"/>
</dbReference>
<dbReference type="InterPro" id="IPR035516">
    <property type="entry name" value="Gyrase/topoIV_suA_C"/>
</dbReference>
<feature type="compositionally biased region" description="Acidic residues" evidence="10">
    <location>
        <begin position="909"/>
        <end position="918"/>
    </location>
</feature>
<evidence type="ECO:0000256" key="7">
    <source>
        <dbReference type="ARBA" id="ARBA00023235"/>
    </source>
</evidence>
<evidence type="ECO:0000256" key="3">
    <source>
        <dbReference type="ARBA" id="ARBA00022741"/>
    </source>
</evidence>
<keyword evidence="6 8" id="KW-0238">DNA-binding</keyword>
<dbReference type="SUPFAM" id="SSF101904">
    <property type="entry name" value="GyrA/ParC C-terminal domain-like"/>
    <property type="match status" value="1"/>
</dbReference>
<feature type="region of interest" description="Disordered" evidence="10">
    <location>
        <begin position="904"/>
        <end position="936"/>
    </location>
</feature>
<evidence type="ECO:0000256" key="4">
    <source>
        <dbReference type="ARBA" id="ARBA00022840"/>
    </source>
</evidence>
<dbReference type="Pfam" id="PF00521">
    <property type="entry name" value="DNA_topoisoIV"/>
    <property type="match status" value="1"/>
</dbReference>
<dbReference type="SMART" id="SM00434">
    <property type="entry name" value="TOP4c"/>
    <property type="match status" value="1"/>
</dbReference>
<keyword evidence="13" id="KW-1185">Reference proteome</keyword>
<dbReference type="InterPro" id="IPR050220">
    <property type="entry name" value="Type_II_DNA_Topoisomerases"/>
</dbReference>
<feature type="domain" description="Topo IIA-type catalytic" evidence="11">
    <location>
        <begin position="45"/>
        <end position="535"/>
    </location>
</feature>
<dbReference type="SUPFAM" id="SSF56719">
    <property type="entry name" value="Type II DNA topoisomerase"/>
    <property type="match status" value="1"/>
</dbReference>
<keyword evidence="7 8" id="KW-0413">Isomerase</keyword>
<proteinExistence type="inferred from homology"/>
<comment type="catalytic activity">
    <reaction evidence="1 8 9">
        <text>ATP-dependent breakage, passage and rejoining of double-stranded DNA.</text>
        <dbReference type="EC" id="5.6.2.2"/>
    </reaction>
</comment>
<dbReference type="CDD" id="cd00187">
    <property type="entry name" value="TOP4c"/>
    <property type="match status" value="1"/>
</dbReference>
<dbReference type="HAMAP" id="MF_01897">
    <property type="entry name" value="GyrA"/>
    <property type="match status" value="1"/>
</dbReference>
<comment type="subcellular location">
    <subcellularLocation>
        <location evidence="8">Cytoplasm</location>
    </subcellularLocation>
</comment>
<dbReference type="NCBIfam" id="NF004044">
    <property type="entry name" value="PRK05561.1"/>
    <property type="match status" value="1"/>
</dbReference>
<sequence length="936" mass="102841">MSDDTDEPAENSPAREDGVSPITIEEEMKRSYLDYAMSVIVSRAIPDVRDGLKPVHRRILYSMHENGFTRDKPYKKSARVVGDVIGKYHPHGDSAVYDALVRMAQDFSMRLPLLDGQGNFGSVDGDPPAAMRYTEVRMDNPAAQLLADIEKNTVNFQDNYDASESEPVVLPARFPNILVNGAGGIAVGMATNIAPHNLGEVCDAAMALLDNGALSDSELLDIIPGPDFPTGGQIMGRSGAKQGVLTGRGTVTVRAKTEVEEIRKDRYAIIVSEIPFQVNKASMITKIAALVNEKRIEGISAVRDESDRVGMRVVIELKRDAVADVVLNQLYRYTPLQQNFSSNMLALNGGKPEQMNVRQMLEAFLSFREDVIARRTKFDLAKARDRAHILVGLATAVANIDEIIRLIRTSPNPAAAREALTARNWPAESMGALIRLIADPRSRLQDDGTIKLTEEQARAILDLRLQKLTALGMEEITDEAEKLAAKITDLLEILRSRDRVQTIIRDELTEVRETFATPRRSVFMDGGFDFDDEDLIAVEDMVVTVTNNGYVKRTPLDTYRSQHRGGKGRSGMQTKDEDFVTTVFVATTHTPILLFSSSGMAYKLKVWKLPQGGAATRGRSFNQLLPLDRNGGDGDEKITSIMALPENEDDWAGLDIMFAARSGGVRRNSLADFTRVNRNGKIAMKPDEGDGIVDVRVVSEDDDIMLTTAEGKAIRFRVTDVRRFNSRSSTGVRGIKLSGDDHVISMAVLRHVDLTIEERNAYLKRSAIERRALGDDVEDGVDDDEGEVEASLSDERYGALSAAEQFVLTLADDGLGKRTSCYRYKVQGRGGGGLKAQNLDRGSKAADAKLVRSFVVEDNDQIMLVTDGGQLLRTGVSNISIVSRSSKGVWVIRTREDEHVVSVERIADTDDEDADAADSPDTSTEIDRPDDGSDTG</sequence>
<dbReference type="PANTHER" id="PTHR43493:SF5">
    <property type="entry name" value="DNA GYRASE SUBUNIT A, CHLOROPLASTIC_MITOCHONDRIAL"/>
    <property type="match status" value="1"/>
</dbReference>
<evidence type="ECO:0000256" key="10">
    <source>
        <dbReference type="SAM" id="MobiDB-lite"/>
    </source>
</evidence>
<evidence type="ECO:0000256" key="1">
    <source>
        <dbReference type="ARBA" id="ARBA00000185"/>
    </source>
</evidence>
<comment type="similarity">
    <text evidence="2 8">Belongs to the type II topoisomerase GyrA/ParC subunit family.</text>
</comment>
<dbReference type="PANTHER" id="PTHR43493">
    <property type="entry name" value="DNA GYRASE/TOPOISOMERASE SUBUNIT A"/>
    <property type="match status" value="1"/>
</dbReference>
<reference evidence="12" key="2">
    <citation type="submission" date="2023-01" db="EMBL/GenBank/DDBJ databases">
        <title>Draft genome sequence of Algimonas porphyrae strain NBRC 108216.</title>
        <authorList>
            <person name="Sun Q."/>
            <person name="Mori K."/>
        </authorList>
    </citation>
    <scope>NUCLEOTIDE SEQUENCE</scope>
    <source>
        <strain evidence="12">NBRC 108216</strain>
    </source>
</reference>
<dbReference type="PROSITE" id="PS52040">
    <property type="entry name" value="TOPO_IIA"/>
    <property type="match status" value="1"/>
</dbReference>